<reference evidence="2 3" key="1">
    <citation type="journal article" date="2018" name="Sci. Rep.">
        <title>Genome sequence of the cauliflower mushroom Sparassis crispa (Hanabiratake) and its association with beneficial usage.</title>
        <authorList>
            <person name="Kiyama R."/>
            <person name="Furutani Y."/>
            <person name="Kawaguchi K."/>
            <person name="Nakanishi T."/>
        </authorList>
    </citation>
    <scope>NUCLEOTIDE SEQUENCE [LARGE SCALE GENOMIC DNA]</scope>
</reference>
<organism evidence="2 3">
    <name type="scientific">Sparassis crispa</name>
    <dbReference type="NCBI Taxonomy" id="139825"/>
    <lineage>
        <taxon>Eukaryota</taxon>
        <taxon>Fungi</taxon>
        <taxon>Dikarya</taxon>
        <taxon>Basidiomycota</taxon>
        <taxon>Agaricomycotina</taxon>
        <taxon>Agaricomycetes</taxon>
        <taxon>Polyporales</taxon>
        <taxon>Sparassidaceae</taxon>
        <taxon>Sparassis</taxon>
    </lineage>
</organism>
<gene>
    <name evidence="2" type="ORF">SCP_0300620</name>
</gene>
<comment type="caution">
    <text evidence="2">The sequence shown here is derived from an EMBL/GenBank/DDBJ whole genome shotgun (WGS) entry which is preliminary data.</text>
</comment>
<dbReference type="AlphaFoldDB" id="A0A401GDV7"/>
<proteinExistence type="predicted"/>
<accession>A0A401GDV7</accession>
<name>A0A401GDV7_9APHY</name>
<feature type="compositionally biased region" description="Acidic residues" evidence="1">
    <location>
        <begin position="62"/>
        <end position="72"/>
    </location>
</feature>
<dbReference type="RefSeq" id="XP_027611260.1">
    <property type="nucleotide sequence ID" value="XM_027755459.1"/>
</dbReference>
<dbReference type="InParanoid" id="A0A401GDV7"/>
<feature type="region of interest" description="Disordered" evidence="1">
    <location>
        <begin position="32"/>
        <end position="92"/>
    </location>
</feature>
<dbReference type="Proteomes" id="UP000287166">
    <property type="component" value="Unassembled WGS sequence"/>
</dbReference>
<evidence type="ECO:0000313" key="2">
    <source>
        <dbReference type="EMBL" id="GBE80347.1"/>
    </source>
</evidence>
<protein>
    <submittedName>
        <fullName evidence="2">Uncharacterized protein</fullName>
    </submittedName>
</protein>
<dbReference type="EMBL" id="BFAD01000003">
    <property type="protein sequence ID" value="GBE80347.1"/>
    <property type="molecule type" value="Genomic_DNA"/>
</dbReference>
<keyword evidence="3" id="KW-1185">Reference proteome</keyword>
<dbReference type="GeneID" id="38777264"/>
<evidence type="ECO:0000313" key="3">
    <source>
        <dbReference type="Proteomes" id="UP000287166"/>
    </source>
</evidence>
<sequence>MKSSRIRRRQISSSLADEPQVELLGGDVVETTFGGHNEGRPIDPLEDWIMSDPDDPTRDGALTDEETADDDAVTGVGMDDAQDGGSQDADEQNTVRLSLLFLGAS</sequence>
<evidence type="ECO:0000256" key="1">
    <source>
        <dbReference type="SAM" id="MobiDB-lite"/>
    </source>
</evidence>